<name>A0AAF3J7R2_9BILA</name>
<organism evidence="2 3">
    <name type="scientific">Mesorhabditis belari</name>
    <dbReference type="NCBI Taxonomy" id="2138241"/>
    <lineage>
        <taxon>Eukaryota</taxon>
        <taxon>Metazoa</taxon>
        <taxon>Ecdysozoa</taxon>
        <taxon>Nematoda</taxon>
        <taxon>Chromadorea</taxon>
        <taxon>Rhabditida</taxon>
        <taxon>Rhabditina</taxon>
        <taxon>Rhabditomorpha</taxon>
        <taxon>Rhabditoidea</taxon>
        <taxon>Rhabditidae</taxon>
        <taxon>Mesorhabditinae</taxon>
        <taxon>Mesorhabditis</taxon>
    </lineage>
</organism>
<evidence type="ECO:0000256" key="1">
    <source>
        <dbReference type="SAM" id="SignalP"/>
    </source>
</evidence>
<evidence type="ECO:0000313" key="3">
    <source>
        <dbReference type="WBParaSite" id="MBELARI_LOCUS21424"/>
    </source>
</evidence>
<accession>A0AAF3J7R2</accession>
<reference evidence="3" key="1">
    <citation type="submission" date="2024-02" db="UniProtKB">
        <authorList>
            <consortium name="WormBaseParasite"/>
        </authorList>
    </citation>
    <scope>IDENTIFICATION</scope>
</reference>
<protein>
    <submittedName>
        <fullName evidence="3">Uncharacterized protein</fullName>
    </submittedName>
</protein>
<dbReference type="Proteomes" id="UP000887575">
    <property type="component" value="Unassembled WGS sequence"/>
</dbReference>
<feature type="signal peptide" evidence="1">
    <location>
        <begin position="1"/>
        <end position="18"/>
    </location>
</feature>
<evidence type="ECO:0000313" key="2">
    <source>
        <dbReference type="Proteomes" id="UP000887575"/>
    </source>
</evidence>
<keyword evidence="2" id="KW-1185">Reference proteome</keyword>
<keyword evidence="1" id="KW-0732">Signal</keyword>
<dbReference type="AlphaFoldDB" id="A0AAF3J7R2"/>
<feature type="chain" id="PRO_5042210384" evidence="1">
    <location>
        <begin position="19"/>
        <end position="69"/>
    </location>
</feature>
<sequence length="69" mass="7942">MFSFLMCSLLLISTLILAATSYVIYEPEGYDEAYMMNPAYLMKRSQRATPSIHPYDIISQQLQMSRLGK</sequence>
<proteinExistence type="predicted"/>
<dbReference type="WBParaSite" id="MBELARI_LOCUS21424">
    <property type="protein sequence ID" value="MBELARI_LOCUS21424"/>
    <property type="gene ID" value="MBELARI_LOCUS21424"/>
</dbReference>